<dbReference type="GeneTree" id="ENSGT00390000003581"/>
<dbReference type="SUPFAM" id="SSF53098">
    <property type="entry name" value="Ribonuclease H-like"/>
    <property type="match status" value="1"/>
</dbReference>
<dbReference type="InterPro" id="IPR012337">
    <property type="entry name" value="RNaseH-like_sf"/>
</dbReference>
<dbReference type="Proteomes" id="UP000265020">
    <property type="component" value="Unassembled WGS sequence"/>
</dbReference>
<dbReference type="GO" id="GO:0034587">
    <property type="term" value="P:piRNA processing"/>
    <property type="evidence" value="ECO:0007669"/>
    <property type="project" value="TreeGrafter"/>
</dbReference>
<name>A0A3Q2CZT1_CYPVA</name>
<dbReference type="OMA" id="NEETEMW"/>
<proteinExistence type="predicted"/>
<dbReference type="GO" id="GO:0003676">
    <property type="term" value="F:nucleic acid binding"/>
    <property type="evidence" value="ECO:0007669"/>
    <property type="project" value="InterPro"/>
</dbReference>
<evidence type="ECO:0000259" key="1">
    <source>
        <dbReference type="Pfam" id="PF01612"/>
    </source>
</evidence>
<dbReference type="PANTHER" id="PTHR46628:SF1">
    <property type="entry name" value="PIRNA BIOGENESIS PROTEIN EXD1"/>
    <property type="match status" value="1"/>
</dbReference>
<keyword evidence="3" id="KW-1185">Reference proteome</keyword>
<dbReference type="AlphaFoldDB" id="A0A3Q2CZT1"/>
<dbReference type="Gene3D" id="3.30.420.10">
    <property type="entry name" value="Ribonuclease H-like superfamily/Ribonuclease H"/>
    <property type="match status" value="1"/>
</dbReference>
<dbReference type="GO" id="GO:1990923">
    <property type="term" value="C:PET complex"/>
    <property type="evidence" value="ECO:0007669"/>
    <property type="project" value="TreeGrafter"/>
</dbReference>
<evidence type="ECO:0000313" key="3">
    <source>
        <dbReference type="Proteomes" id="UP000265020"/>
    </source>
</evidence>
<dbReference type="Ensembl" id="ENSCVAT00000029939.1">
    <property type="protein sequence ID" value="ENSCVAP00000011442.1"/>
    <property type="gene ID" value="ENSCVAG00000013735.1"/>
</dbReference>
<accession>A0A3Q2CZT1</accession>
<organism evidence="2 3">
    <name type="scientific">Cyprinodon variegatus</name>
    <name type="common">Sheepshead minnow</name>
    <dbReference type="NCBI Taxonomy" id="28743"/>
    <lineage>
        <taxon>Eukaryota</taxon>
        <taxon>Metazoa</taxon>
        <taxon>Chordata</taxon>
        <taxon>Craniata</taxon>
        <taxon>Vertebrata</taxon>
        <taxon>Euteleostomi</taxon>
        <taxon>Actinopterygii</taxon>
        <taxon>Neopterygii</taxon>
        <taxon>Teleostei</taxon>
        <taxon>Neoteleostei</taxon>
        <taxon>Acanthomorphata</taxon>
        <taxon>Ovalentaria</taxon>
        <taxon>Atherinomorphae</taxon>
        <taxon>Cyprinodontiformes</taxon>
        <taxon>Cyprinodontidae</taxon>
        <taxon>Cyprinodon</taxon>
    </lineage>
</organism>
<dbReference type="Pfam" id="PF01612">
    <property type="entry name" value="DNA_pol_A_exo1"/>
    <property type="match status" value="1"/>
</dbReference>
<dbReference type="GO" id="GO:0008408">
    <property type="term" value="F:3'-5' exonuclease activity"/>
    <property type="evidence" value="ECO:0007669"/>
    <property type="project" value="InterPro"/>
</dbReference>
<dbReference type="PANTHER" id="PTHR46628">
    <property type="entry name" value="PIRNA BIOGENESIS PROTEIN EXD1"/>
    <property type="match status" value="1"/>
</dbReference>
<dbReference type="InterPro" id="IPR052144">
    <property type="entry name" value="piRNA_biogenesis_EXD1"/>
</dbReference>
<reference evidence="2" key="1">
    <citation type="submission" date="2025-08" db="UniProtKB">
        <authorList>
            <consortium name="Ensembl"/>
        </authorList>
    </citation>
    <scope>IDENTIFICATION</scope>
</reference>
<dbReference type="InterPro" id="IPR036397">
    <property type="entry name" value="RNaseH_sf"/>
</dbReference>
<evidence type="ECO:0000313" key="2">
    <source>
        <dbReference type="Ensembl" id="ENSCVAP00000011442.1"/>
    </source>
</evidence>
<dbReference type="InterPro" id="IPR002562">
    <property type="entry name" value="3'-5'_exonuclease_dom"/>
</dbReference>
<dbReference type="STRING" id="28743.ENSCVAP00000011442"/>
<sequence>MENSCNVISSLFMALLKGKRIKLTLKNASYFGIVQGINSNKTLVLADVSDSNDHEEESINFELIDKIHVKFGPAVMHINKEQVIGVGGEGVEIFKNGRLCWLQIATSKKVYLFDILLLGAQAFKNGLSMILESKQILKVIHDCRAIAACLIAQFGVQLTNVFDTQVRANVHLTTAYYFWDGKNEETEMWYKRPCPLPLLKVMALSVIHLKRLRLVLLDRLMTDYMVLVDSYLSSSLGEPDGLEYVIMVSHSGMISEMCALWKDSFLFMTC</sequence>
<reference evidence="2" key="2">
    <citation type="submission" date="2025-09" db="UniProtKB">
        <authorList>
            <consortium name="Ensembl"/>
        </authorList>
    </citation>
    <scope>IDENTIFICATION</scope>
</reference>
<feature type="domain" description="3'-5' exonuclease" evidence="1">
    <location>
        <begin position="77"/>
        <end position="170"/>
    </location>
</feature>
<protein>
    <recommendedName>
        <fullName evidence="1">3'-5' exonuclease domain-containing protein</fullName>
    </recommendedName>
</protein>